<evidence type="ECO:0000313" key="3">
    <source>
        <dbReference type="Proteomes" id="UP001472677"/>
    </source>
</evidence>
<protein>
    <submittedName>
        <fullName evidence="2">Uncharacterized protein</fullName>
    </submittedName>
</protein>
<evidence type="ECO:0000313" key="2">
    <source>
        <dbReference type="EMBL" id="KAK8588360.1"/>
    </source>
</evidence>
<reference evidence="2 3" key="1">
    <citation type="journal article" date="2024" name="G3 (Bethesda)">
        <title>Genome assembly of Hibiscus sabdariffa L. provides insights into metabolisms of medicinal natural products.</title>
        <authorList>
            <person name="Kim T."/>
        </authorList>
    </citation>
    <scope>NUCLEOTIDE SEQUENCE [LARGE SCALE GENOMIC DNA]</scope>
    <source>
        <strain evidence="2">TK-2024</strain>
        <tissue evidence="2">Old leaves</tissue>
    </source>
</reference>
<proteinExistence type="predicted"/>
<comment type="caution">
    <text evidence="2">The sequence shown here is derived from an EMBL/GenBank/DDBJ whole genome shotgun (WGS) entry which is preliminary data.</text>
</comment>
<name>A0ABR2FVR6_9ROSI</name>
<feature type="chain" id="PRO_5045598131" evidence="1">
    <location>
        <begin position="29"/>
        <end position="94"/>
    </location>
</feature>
<organism evidence="2 3">
    <name type="scientific">Hibiscus sabdariffa</name>
    <name type="common">roselle</name>
    <dbReference type="NCBI Taxonomy" id="183260"/>
    <lineage>
        <taxon>Eukaryota</taxon>
        <taxon>Viridiplantae</taxon>
        <taxon>Streptophyta</taxon>
        <taxon>Embryophyta</taxon>
        <taxon>Tracheophyta</taxon>
        <taxon>Spermatophyta</taxon>
        <taxon>Magnoliopsida</taxon>
        <taxon>eudicotyledons</taxon>
        <taxon>Gunneridae</taxon>
        <taxon>Pentapetalae</taxon>
        <taxon>rosids</taxon>
        <taxon>malvids</taxon>
        <taxon>Malvales</taxon>
        <taxon>Malvaceae</taxon>
        <taxon>Malvoideae</taxon>
        <taxon>Hibiscus</taxon>
    </lineage>
</organism>
<dbReference type="Proteomes" id="UP001472677">
    <property type="component" value="Unassembled WGS sequence"/>
</dbReference>
<dbReference type="PANTHER" id="PTHR33592:SF3">
    <property type="entry name" value="TRANSMEMBRANE PROTEIN"/>
    <property type="match status" value="1"/>
</dbReference>
<gene>
    <name evidence="2" type="ORF">V6N12_022806</name>
</gene>
<accession>A0ABR2FVR6</accession>
<evidence type="ECO:0000256" key="1">
    <source>
        <dbReference type="SAM" id="SignalP"/>
    </source>
</evidence>
<feature type="signal peptide" evidence="1">
    <location>
        <begin position="1"/>
        <end position="28"/>
    </location>
</feature>
<dbReference type="PANTHER" id="PTHR33592">
    <property type="entry name" value="TRANSMEMBRANE PROTEIN"/>
    <property type="match status" value="1"/>
</dbReference>
<sequence>MVFSRRKPLFRTLLLFSFLIAWIQLGAMRPLEGEQRVAKHELVVQSLPRGPVKESGHNPCTNIPGRETGVCKLGGMNIAGNVMHSSTTFSSLVP</sequence>
<keyword evidence="1" id="KW-0732">Signal</keyword>
<keyword evidence="3" id="KW-1185">Reference proteome</keyword>
<dbReference type="EMBL" id="JBBPBM010000004">
    <property type="protein sequence ID" value="KAK8588360.1"/>
    <property type="molecule type" value="Genomic_DNA"/>
</dbReference>